<reference evidence="1" key="1">
    <citation type="submission" date="2023-10" db="EMBL/GenBank/DDBJ databases">
        <authorList>
            <person name="Rodriguez Cubillos JULIANA M."/>
            <person name="De Vega J."/>
        </authorList>
    </citation>
    <scope>NUCLEOTIDE SEQUENCE</scope>
</reference>
<comment type="caution">
    <text evidence="1">The sequence shown here is derived from an EMBL/GenBank/DDBJ whole genome shotgun (WGS) entry which is preliminary data.</text>
</comment>
<name>A0ACB0L790_TRIPR</name>
<proteinExistence type="predicted"/>
<evidence type="ECO:0000313" key="1">
    <source>
        <dbReference type="EMBL" id="CAJ2665265.1"/>
    </source>
</evidence>
<keyword evidence="2" id="KW-1185">Reference proteome</keyword>
<organism evidence="1 2">
    <name type="scientific">Trifolium pratense</name>
    <name type="common">Red clover</name>
    <dbReference type="NCBI Taxonomy" id="57577"/>
    <lineage>
        <taxon>Eukaryota</taxon>
        <taxon>Viridiplantae</taxon>
        <taxon>Streptophyta</taxon>
        <taxon>Embryophyta</taxon>
        <taxon>Tracheophyta</taxon>
        <taxon>Spermatophyta</taxon>
        <taxon>Magnoliopsida</taxon>
        <taxon>eudicotyledons</taxon>
        <taxon>Gunneridae</taxon>
        <taxon>Pentapetalae</taxon>
        <taxon>rosids</taxon>
        <taxon>fabids</taxon>
        <taxon>Fabales</taxon>
        <taxon>Fabaceae</taxon>
        <taxon>Papilionoideae</taxon>
        <taxon>50 kb inversion clade</taxon>
        <taxon>NPAAA clade</taxon>
        <taxon>Hologalegina</taxon>
        <taxon>IRL clade</taxon>
        <taxon>Trifolieae</taxon>
        <taxon>Trifolium</taxon>
    </lineage>
</organism>
<dbReference type="EMBL" id="CASHSV030000513">
    <property type="protein sequence ID" value="CAJ2665265.1"/>
    <property type="molecule type" value="Genomic_DNA"/>
</dbReference>
<dbReference type="Proteomes" id="UP001177021">
    <property type="component" value="Unassembled WGS sequence"/>
</dbReference>
<gene>
    <name evidence="1" type="ORF">MILVUS5_LOCUS30273</name>
</gene>
<accession>A0ACB0L790</accession>
<protein>
    <submittedName>
        <fullName evidence="1">Uncharacterized protein</fullName>
    </submittedName>
</protein>
<evidence type="ECO:0000313" key="2">
    <source>
        <dbReference type="Proteomes" id="UP001177021"/>
    </source>
</evidence>
<sequence length="430" mass="47786">MFYGKVRKQDFSDVYDRVSAKLASWKSRLLNKPGRGRVVLANSVISSLPSYHMQINWLPQGMCDDLDRTVRRFIWKGTGDTGMHLVGWKKITQPRRFGGLGVRIARLQNVSLLGKLGWEVINSPGKLWVKIFTDKYLKGRSIINVSVSGGSCVWNSLAKALHMLRDGFTFKIGDGNSRFWYDPWVLKENLCSVVPFVAIQDTEFKINDILWINGRNDVVFNNTKASVYDSVAKVHSMHTFRTAAFETEMLGADGSSEQRLVTWTKPAEGTACLNVVGNMLGSLQTAGFGGFIRNSSGAFLKGFYGAATLSSVLYAEIMAILHGLQLCWSNGYRSIVCYSDSLQAVSLIRDGVSHFHTFANEIHNIHQLLHRDWNVVIDHTLREGNACADVLAKLGASLNSPMVVLETPPPQLSSSLGADAWGVVFDFVRE</sequence>